<keyword evidence="1" id="KW-0812">Transmembrane</keyword>
<sequence>MEFSHALSLLGLLAACAVTGYLIGRLIRERPSEVERRRPRIVASTAYLRDALNGNLSTHSRFKCCFDCVYLCCAEVAEVQGCHIEDLCHPTPEVIAIGLSAIKGSGEQLRTAELLAAWVIAASPELPAVPIKTACTLAKSIRRKTIVELS</sequence>
<organism evidence="2 3">
    <name type="scientific">Paraburkholderia translucens</name>
    <dbReference type="NCBI Taxonomy" id="2886945"/>
    <lineage>
        <taxon>Bacteria</taxon>
        <taxon>Pseudomonadati</taxon>
        <taxon>Pseudomonadota</taxon>
        <taxon>Betaproteobacteria</taxon>
        <taxon>Burkholderiales</taxon>
        <taxon>Burkholderiaceae</taxon>
        <taxon>Paraburkholderia</taxon>
    </lineage>
</organism>
<feature type="transmembrane region" description="Helical" evidence="1">
    <location>
        <begin position="6"/>
        <end position="27"/>
    </location>
</feature>
<keyword evidence="3" id="KW-1185">Reference proteome</keyword>
<keyword evidence="1" id="KW-0472">Membrane</keyword>
<keyword evidence="1" id="KW-1133">Transmembrane helix</keyword>
<name>A0ABS8KC68_9BURK</name>
<dbReference type="RefSeq" id="WP_230560888.1">
    <property type="nucleotide sequence ID" value="NZ_JAJITC010000004.1"/>
</dbReference>
<gene>
    <name evidence="2" type="ORF">LJ655_08915</name>
</gene>
<dbReference type="Proteomes" id="UP001430614">
    <property type="component" value="Unassembled WGS sequence"/>
</dbReference>
<accession>A0ABS8KC68</accession>
<dbReference type="EMBL" id="JAJITC010000004">
    <property type="protein sequence ID" value="MCC8402012.1"/>
    <property type="molecule type" value="Genomic_DNA"/>
</dbReference>
<evidence type="ECO:0000313" key="2">
    <source>
        <dbReference type="EMBL" id="MCC8402012.1"/>
    </source>
</evidence>
<reference evidence="2 3" key="1">
    <citation type="submission" date="2021-11" db="EMBL/GenBank/DDBJ databases">
        <authorList>
            <person name="Oh E.-T."/>
            <person name="Kim S.-B."/>
        </authorList>
    </citation>
    <scope>NUCLEOTIDE SEQUENCE [LARGE SCALE GENOMIC DNA]</scope>
    <source>
        <strain evidence="2 3">MMS20-SJTN17</strain>
    </source>
</reference>
<evidence type="ECO:0000313" key="3">
    <source>
        <dbReference type="Proteomes" id="UP001430614"/>
    </source>
</evidence>
<protein>
    <submittedName>
        <fullName evidence="2">Uncharacterized protein</fullName>
    </submittedName>
</protein>
<proteinExistence type="predicted"/>
<comment type="caution">
    <text evidence="2">The sequence shown here is derived from an EMBL/GenBank/DDBJ whole genome shotgun (WGS) entry which is preliminary data.</text>
</comment>
<evidence type="ECO:0000256" key="1">
    <source>
        <dbReference type="SAM" id="Phobius"/>
    </source>
</evidence>